<feature type="domain" description="HSF-type DNA-binding" evidence="5">
    <location>
        <begin position="60"/>
        <end position="210"/>
    </location>
</feature>
<dbReference type="GO" id="GO:0003700">
    <property type="term" value="F:DNA-binding transcription factor activity"/>
    <property type="evidence" value="ECO:0007669"/>
    <property type="project" value="InterPro"/>
</dbReference>
<evidence type="ECO:0000256" key="3">
    <source>
        <dbReference type="ARBA" id="ARBA00023242"/>
    </source>
</evidence>
<evidence type="ECO:0000256" key="4">
    <source>
        <dbReference type="RuleBase" id="RU004020"/>
    </source>
</evidence>
<dbReference type="GO" id="GO:0005634">
    <property type="term" value="C:nucleus"/>
    <property type="evidence" value="ECO:0007669"/>
    <property type="project" value="UniProtKB-SubCell"/>
</dbReference>
<keyword evidence="3" id="KW-0539">Nucleus</keyword>
<dbReference type="InParanoid" id="B7FUX4"/>
<reference evidence="6 7" key="1">
    <citation type="journal article" date="2008" name="Nature">
        <title>The Phaeodactylum genome reveals the evolutionary history of diatom genomes.</title>
        <authorList>
            <person name="Bowler C."/>
            <person name="Allen A.E."/>
            <person name="Badger J.H."/>
            <person name="Grimwood J."/>
            <person name="Jabbari K."/>
            <person name="Kuo A."/>
            <person name="Maheswari U."/>
            <person name="Martens C."/>
            <person name="Maumus F."/>
            <person name="Otillar R.P."/>
            <person name="Rayko E."/>
            <person name="Salamov A."/>
            <person name="Vandepoele K."/>
            <person name="Beszteri B."/>
            <person name="Gruber A."/>
            <person name="Heijde M."/>
            <person name="Katinka M."/>
            <person name="Mock T."/>
            <person name="Valentin K."/>
            <person name="Verret F."/>
            <person name="Berges J.A."/>
            <person name="Brownlee C."/>
            <person name="Cadoret J.P."/>
            <person name="Chiovitti A."/>
            <person name="Choi C.J."/>
            <person name="Coesel S."/>
            <person name="De Martino A."/>
            <person name="Detter J.C."/>
            <person name="Durkin C."/>
            <person name="Falciatore A."/>
            <person name="Fournet J."/>
            <person name="Haruta M."/>
            <person name="Huysman M.J."/>
            <person name="Jenkins B.D."/>
            <person name="Jiroutova K."/>
            <person name="Jorgensen R.E."/>
            <person name="Joubert Y."/>
            <person name="Kaplan A."/>
            <person name="Kroger N."/>
            <person name="Kroth P.G."/>
            <person name="La Roche J."/>
            <person name="Lindquist E."/>
            <person name="Lommer M."/>
            <person name="Martin-Jezequel V."/>
            <person name="Lopez P.J."/>
            <person name="Lucas S."/>
            <person name="Mangogna M."/>
            <person name="McGinnis K."/>
            <person name="Medlin L.K."/>
            <person name="Montsant A."/>
            <person name="Oudot-Le Secq M.P."/>
            <person name="Napoli C."/>
            <person name="Obornik M."/>
            <person name="Parker M.S."/>
            <person name="Petit J.L."/>
            <person name="Porcel B.M."/>
            <person name="Poulsen N."/>
            <person name="Robison M."/>
            <person name="Rychlewski L."/>
            <person name="Rynearson T.A."/>
            <person name="Schmutz J."/>
            <person name="Shapiro H."/>
            <person name="Siaut M."/>
            <person name="Stanley M."/>
            <person name="Sussman M.R."/>
            <person name="Taylor A.R."/>
            <person name="Vardi A."/>
            <person name="von Dassow P."/>
            <person name="Vyverman W."/>
            <person name="Willis A."/>
            <person name="Wyrwicz L.S."/>
            <person name="Rokhsar D.S."/>
            <person name="Weissenbach J."/>
            <person name="Armbrust E.V."/>
            <person name="Green B.R."/>
            <person name="Van de Peer Y."/>
            <person name="Grigoriev I.V."/>
        </authorList>
    </citation>
    <scope>NUCLEOTIDE SEQUENCE [LARGE SCALE GENOMIC DNA]</scope>
    <source>
        <strain evidence="6 7">CCAP 1055/1</strain>
    </source>
</reference>
<dbReference type="OrthoDB" id="60033at2759"/>
<keyword evidence="2" id="KW-0238">DNA-binding</keyword>
<sequence length="358" mass="40455">MVIEGNATETRDFPMQGNMQTGKVVHTYRDYSQEVETKFEASRHMSDTITADTASKGCRAEENFPIKLHYMLLELQRDGLDHIVSWQPHGRCFVVHKQKEFVEHILPFKVDTERELFLTKVSRRNIEHLTRLRLVSDSWFRQSKFPSFQRQLNLYGFKRLTAGKSGFHFPSSLSCPLDEELTFASPIPISFAGRDKGGYYHELFLRGARKPSSPETEPNFYRTIYLPLEPISGRQAKTNSVSTLSSQMPNILNRFNSALPDPNGRISLHQQLLATYPHSPQSFQPSPASLLPAELLIMKLQRERLQQDIIMASQCFDGRLAGLGLDGSGAIAHPNNSALALAAAFVRSQSNPFASTTR</sequence>
<dbReference type="PANTHER" id="PTHR10015:SF206">
    <property type="entry name" value="HSF-TYPE DNA-BINDING DOMAIN-CONTAINING PROTEIN"/>
    <property type="match status" value="1"/>
</dbReference>
<organism evidence="6 7">
    <name type="scientific">Phaeodactylum tricornutum (strain CCAP 1055/1)</name>
    <dbReference type="NCBI Taxonomy" id="556484"/>
    <lineage>
        <taxon>Eukaryota</taxon>
        <taxon>Sar</taxon>
        <taxon>Stramenopiles</taxon>
        <taxon>Ochrophyta</taxon>
        <taxon>Bacillariophyta</taxon>
        <taxon>Bacillariophyceae</taxon>
        <taxon>Bacillariophycidae</taxon>
        <taxon>Naviculales</taxon>
        <taxon>Phaeodactylaceae</taxon>
        <taxon>Phaeodactylum</taxon>
    </lineage>
</organism>
<dbReference type="GO" id="GO:0043565">
    <property type="term" value="F:sequence-specific DNA binding"/>
    <property type="evidence" value="ECO:0007669"/>
    <property type="project" value="InterPro"/>
</dbReference>
<dbReference type="GeneID" id="7197920"/>
<comment type="subcellular location">
    <subcellularLocation>
        <location evidence="1">Nucleus</location>
    </subcellularLocation>
</comment>
<dbReference type="SMART" id="SM00415">
    <property type="entry name" value="HSF"/>
    <property type="match status" value="1"/>
</dbReference>
<dbReference type="EMBL" id="CM000607">
    <property type="protein sequence ID" value="EEC50336.1"/>
    <property type="molecule type" value="Genomic_DNA"/>
</dbReference>
<dbReference type="InterPro" id="IPR036390">
    <property type="entry name" value="WH_DNA-bd_sf"/>
</dbReference>
<comment type="similarity">
    <text evidence="4">Belongs to the HSF family.</text>
</comment>
<name>B7FUX4_PHATC</name>
<evidence type="ECO:0000256" key="1">
    <source>
        <dbReference type="ARBA" id="ARBA00004123"/>
    </source>
</evidence>
<dbReference type="Pfam" id="PF00447">
    <property type="entry name" value="HSF_DNA-bind"/>
    <property type="match status" value="1"/>
</dbReference>
<evidence type="ECO:0000313" key="6">
    <source>
        <dbReference type="EMBL" id="EEC50336.1"/>
    </source>
</evidence>
<dbReference type="AlphaFoldDB" id="B7FUX4"/>
<dbReference type="InterPro" id="IPR036388">
    <property type="entry name" value="WH-like_DNA-bd_sf"/>
</dbReference>
<protein>
    <recommendedName>
        <fullName evidence="5">HSF-type DNA-binding domain-containing protein</fullName>
    </recommendedName>
</protein>
<accession>B7FUX4</accession>
<evidence type="ECO:0000259" key="5">
    <source>
        <dbReference type="SMART" id="SM00415"/>
    </source>
</evidence>
<proteinExistence type="inferred from homology"/>
<evidence type="ECO:0000256" key="2">
    <source>
        <dbReference type="ARBA" id="ARBA00023125"/>
    </source>
</evidence>
<gene>
    <name evidence="6" type="ORF">PHATRDRAFT_44684</name>
</gene>
<dbReference type="RefSeq" id="XP_002178671.1">
    <property type="nucleotide sequence ID" value="XM_002178635.1"/>
</dbReference>
<dbReference type="Gene3D" id="1.10.10.10">
    <property type="entry name" value="Winged helix-like DNA-binding domain superfamily/Winged helix DNA-binding domain"/>
    <property type="match status" value="1"/>
</dbReference>
<dbReference type="InterPro" id="IPR000232">
    <property type="entry name" value="HSF_DNA-bd"/>
</dbReference>
<dbReference type="PaxDb" id="2850-Phatr44684"/>
<dbReference type="Proteomes" id="UP000000759">
    <property type="component" value="Chromosome 4"/>
</dbReference>
<dbReference type="KEGG" id="pti:PHATRDRAFT_44684"/>
<keyword evidence="7" id="KW-1185">Reference proteome</keyword>
<dbReference type="PANTHER" id="PTHR10015">
    <property type="entry name" value="HEAT SHOCK TRANSCRIPTION FACTOR"/>
    <property type="match status" value="1"/>
</dbReference>
<evidence type="ECO:0000313" key="7">
    <source>
        <dbReference type="Proteomes" id="UP000000759"/>
    </source>
</evidence>
<dbReference type="SUPFAM" id="SSF46785">
    <property type="entry name" value="Winged helix' DNA-binding domain"/>
    <property type="match status" value="1"/>
</dbReference>
<reference evidence="7" key="2">
    <citation type="submission" date="2008-08" db="EMBL/GenBank/DDBJ databases">
        <authorList>
            <consortium name="Diatom Consortium"/>
            <person name="Grigoriev I."/>
            <person name="Grimwood J."/>
            <person name="Kuo A."/>
            <person name="Otillar R.P."/>
            <person name="Salamov A."/>
            <person name="Detter J.C."/>
            <person name="Lindquist E."/>
            <person name="Shapiro H."/>
            <person name="Lucas S."/>
            <person name="Glavina del Rio T."/>
            <person name="Pitluck S."/>
            <person name="Rokhsar D."/>
            <person name="Bowler C."/>
        </authorList>
    </citation>
    <scope>GENOME REANNOTATION</scope>
    <source>
        <strain evidence="7">CCAP 1055/1</strain>
    </source>
</reference>